<evidence type="ECO:0000313" key="2">
    <source>
        <dbReference type="Proteomes" id="UP001174694"/>
    </source>
</evidence>
<organism evidence="1 2">
    <name type="scientific">Pleurostoma richardsiae</name>
    <dbReference type="NCBI Taxonomy" id="41990"/>
    <lineage>
        <taxon>Eukaryota</taxon>
        <taxon>Fungi</taxon>
        <taxon>Dikarya</taxon>
        <taxon>Ascomycota</taxon>
        <taxon>Pezizomycotina</taxon>
        <taxon>Sordariomycetes</taxon>
        <taxon>Sordariomycetidae</taxon>
        <taxon>Calosphaeriales</taxon>
        <taxon>Pleurostomataceae</taxon>
        <taxon>Pleurostoma</taxon>
    </lineage>
</organism>
<reference evidence="1" key="1">
    <citation type="submission" date="2022-07" db="EMBL/GenBank/DDBJ databases">
        <title>Fungi with potential for degradation of polypropylene.</title>
        <authorList>
            <person name="Gostincar C."/>
        </authorList>
    </citation>
    <scope>NUCLEOTIDE SEQUENCE</scope>
    <source>
        <strain evidence="1">EXF-13308</strain>
    </source>
</reference>
<name>A0AA38VFV9_9PEZI</name>
<protein>
    <submittedName>
        <fullName evidence="1">Uncharacterized protein</fullName>
    </submittedName>
</protein>
<evidence type="ECO:0000313" key="1">
    <source>
        <dbReference type="EMBL" id="KAJ9129719.1"/>
    </source>
</evidence>
<gene>
    <name evidence="1" type="ORF">NKR23_g12474</name>
</gene>
<comment type="caution">
    <text evidence="1">The sequence shown here is derived from an EMBL/GenBank/DDBJ whole genome shotgun (WGS) entry which is preliminary data.</text>
</comment>
<accession>A0AA38VFV9</accession>
<sequence>MPPNHGHAQCGTTVSINASATAANASASAKQVCHHDANFGGQTSSSARYCGLPQLVSPVARRKSRTNPTETYAAAYRRKAKELEHKCCRYEELLEILRTGDETEAMGLLRRTRAGDSVEYMMAEIREGRLLLQLSDETGRTIRKSTSCETMMDAS</sequence>
<dbReference type="Proteomes" id="UP001174694">
    <property type="component" value="Unassembled WGS sequence"/>
</dbReference>
<proteinExistence type="predicted"/>
<dbReference type="AlphaFoldDB" id="A0AA38VFV9"/>
<keyword evidence="2" id="KW-1185">Reference proteome</keyword>
<dbReference type="EMBL" id="JANBVO010000144">
    <property type="protein sequence ID" value="KAJ9129719.1"/>
    <property type="molecule type" value="Genomic_DNA"/>
</dbReference>